<dbReference type="Proteomes" id="UP001472866">
    <property type="component" value="Chromosome 05"/>
</dbReference>
<evidence type="ECO:0000256" key="5">
    <source>
        <dbReference type="ARBA" id="ARBA00038092"/>
    </source>
</evidence>
<comment type="catalytic activity">
    <reaction evidence="7">
        <text>diphthine methyl ester-[translation elongation factor 2] + H2O = diphthine-[translation elongation factor 2] + methanol + H(+)</text>
        <dbReference type="Rhea" id="RHEA:42656"/>
        <dbReference type="Rhea" id="RHEA-COMP:10172"/>
        <dbReference type="Rhea" id="RHEA-COMP:10173"/>
        <dbReference type="ChEBI" id="CHEBI:15377"/>
        <dbReference type="ChEBI" id="CHEBI:15378"/>
        <dbReference type="ChEBI" id="CHEBI:17790"/>
        <dbReference type="ChEBI" id="CHEBI:79005"/>
        <dbReference type="ChEBI" id="CHEBI:82696"/>
        <dbReference type="EC" id="3.1.1.97"/>
    </reaction>
</comment>
<dbReference type="PANTHER" id="PTHR46042">
    <property type="entry name" value="DIPHTHINE METHYLTRANSFERASE"/>
    <property type="match status" value="1"/>
</dbReference>
<evidence type="ECO:0000256" key="6">
    <source>
        <dbReference type="ARBA" id="ARBA00039131"/>
    </source>
</evidence>
<keyword evidence="10" id="KW-0489">Methyltransferase</keyword>
<keyword evidence="11" id="KW-1185">Reference proteome</keyword>
<dbReference type="PROSITE" id="PS00678">
    <property type="entry name" value="WD_REPEATS_1"/>
    <property type="match status" value="1"/>
</dbReference>
<gene>
    <name evidence="10" type="ORF">HKI87_05g39800</name>
</gene>
<dbReference type="GO" id="GO:0032259">
    <property type="term" value="P:methylation"/>
    <property type="evidence" value="ECO:0007669"/>
    <property type="project" value="UniProtKB-KW"/>
</dbReference>
<sequence length="450" mass="47613">MTMAQTPEPEEERGGTQQAHLKDEKKTELNASVLLASPISRSTTQGGGWGLGDPWAGTMAVGLYQLEGSEAGEEAAQVRTGGLQFFKVSSSEGEGGAEAEAEANQRELALRLAQVAGGAKIVETGSGVFEIKWFHRRDLHTRSLAVAKACGEVSVHEVTLGFGGGDGPDRPTDSESDAFVVERERELCSASLTEGLEGVFCLCVDVAAPPQGGDSPPSKLAASTSDGRVHLLSCDAGTPGLRVALEWQAHDLEPWSVCFHAADPNLVYTGADDSFFQAWDCRQGGGGGAAVEVEAEAPGRRWVNRSAHGAGVCCVRTHRDREHLVATGSYDEHVRFWDVRMPRRPLAELCAGGGVWRMDWCERDPSLLVTAGMQGGCRVLRVEGGGGSLEEQGAYLGHGSIAYGAAFLGLVGAGGGESLLAASCSFYDNQVHLWGVPFVRREEDMLGPSS</sequence>
<dbReference type="EC" id="3.1.1.97" evidence="6"/>
<dbReference type="InterPro" id="IPR019775">
    <property type="entry name" value="WD40_repeat_CS"/>
</dbReference>
<dbReference type="PANTHER" id="PTHR46042:SF1">
    <property type="entry name" value="DIPHTHINE METHYLTRANSFERASE"/>
    <property type="match status" value="1"/>
</dbReference>
<dbReference type="PROSITE" id="PS50294">
    <property type="entry name" value="WD_REPEATS_REGION"/>
    <property type="match status" value="1"/>
</dbReference>
<dbReference type="GO" id="GO:0008168">
    <property type="term" value="F:methyltransferase activity"/>
    <property type="evidence" value="ECO:0007669"/>
    <property type="project" value="UniProtKB-KW"/>
</dbReference>
<protein>
    <recommendedName>
        <fullName evidence="6">methylated diphthine methylhydrolase</fullName>
        <ecNumber evidence="6">3.1.1.97</ecNumber>
    </recommendedName>
</protein>
<feature type="repeat" description="WD" evidence="8">
    <location>
        <begin position="305"/>
        <end position="340"/>
    </location>
</feature>
<name>A0AAX4P954_9CHLO</name>
<evidence type="ECO:0000256" key="4">
    <source>
        <dbReference type="ARBA" id="ARBA00022801"/>
    </source>
</evidence>
<comment type="pathway">
    <text evidence="1">Protein modification; peptidyl-diphthamide biosynthesis.</text>
</comment>
<dbReference type="GO" id="GO:0005737">
    <property type="term" value="C:cytoplasm"/>
    <property type="evidence" value="ECO:0007669"/>
    <property type="project" value="TreeGrafter"/>
</dbReference>
<evidence type="ECO:0000256" key="2">
    <source>
        <dbReference type="ARBA" id="ARBA00022574"/>
    </source>
</evidence>
<dbReference type="GO" id="GO:0061685">
    <property type="term" value="F:diphthine methylesterase activity"/>
    <property type="evidence" value="ECO:0007669"/>
    <property type="project" value="UniProtKB-EC"/>
</dbReference>
<evidence type="ECO:0000313" key="11">
    <source>
        <dbReference type="Proteomes" id="UP001472866"/>
    </source>
</evidence>
<accession>A0AAX4P954</accession>
<keyword evidence="4" id="KW-0378">Hydrolase</keyword>
<evidence type="ECO:0000256" key="3">
    <source>
        <dbReference type="ARBA" id="ARBA00022737"/>
    </source>
</evidence>
<reference evidence="10 11" key="1">
    <citation type="submission" date="2024-03" db="EMBL/GenBank/DDBJ databases">
        <title>Complete genome sequence of the green alga Chloropicon roscoffensis RCC1871.</title>
        <authorList>
            <person name="Lemieux C."/>
            <person name="Pombert J.-F."/>
            <person name="Otis C."/>
            <person name="Turmel M."/>
        </authorList>
    </citation>
    <scope>NUCLEOTIDE SEQUENCE [LARGE SCALE GENOMIC DNA]</scope>
    <source>
        <strain evidence="10 11">RCC1871</strain>
    </source>
</reference>
<organism evidence="10 11">
    <name type="scientific">Chloropicon roscoffensis</name>
    <dbReference type="NCBI Taxonomy" id="1461544"/>
    <lineage>
        <taxon>Eukaryota</taxon>
        <taxon>Viridiplantae</taxon>
        <taxon>Chlorophyta</taxon>
        <taxon>Chloropicophyceae</taxon>
        <taxon>Chloropicales</taxon>
        <taxon>Chloropicaceae</taxon>
        <taxon>Chloropicon</taxon>
    </lineage>
</organism>
<keyword evidence="3" id="KW-0677">Repeat</keyword>
<evidence type="ECO:0000256" key="1">
    <source>
        <dbReference type="ARBA" id="ARBA00005156"/>
    </source>
</evidence>
<dbReference type="GO" id="GO:0017183">
    <property type="term" value="P:protein histidyl modification to diphthamide"/>
    <property type="evidence" value="ECO:0007669"/>
    <property type="project" value="TreeGrafter"/>
</dbReference>
<dbReference type="AlphaFoldDB" id="A0AAX4P954"/>
<dbReference type="EMBL" id="CP151505">
    <property type="protein sequence ID" value="WZN62443.1"/>
    <property type="molecule type" value="Genomic_DNA"/>
</dbReference>
<proteinExistence type="inferred from homology"/>
<keyword evidence="2 8" id="KW-0853">WD repeat</keyword>
<evidence type="ECO:0000313" key="10">
    <source>
        <dbReference type="EMBL" id="WZN62443.1"/>
    </source>
</evidence>
<dbReference type="Pfam" id="PF00400">
    <property type="entry name" value="WD40"/>
    <property type="match status" value="1"/>
</dbReference>
<keyword evidence="10" id="KW-0808">Transferase</keyword>
<dbReference type="InterPro" id="IPR015943">
    <property type="entry name" value="WD40/YVTN_repeat-like_dom_sf"/>
</dbReference>
<dbReference type="InterPro" id="IPR052415">
    <property type="entry name" value="Diphthine_MTase"/>
</dbReference>
<evidence type="ECO:0000256" key="7">
    <source>
        <dbReference type="ARBA" id="ARBA00047551"/>
    </source>
</evidence>
<evidence type="ECO:0000256" key="9">
    <source>
        <dbReference type="SAM" id="MobiDB-lite"/>
    </source>
</evidence>
<dbReference type="SMART" id="SM00320">
    <property type="entry name" value="WD40"/>
    <property type="match status" value="5"/>
</dbReference>
<feature type="region of interest" description="Disordered" evidence="9">
    <location>
        <begin position="1"/>
        <end position="27"/>
    </location>
</feature>
<dbReference type="Gene3D" id="2.130.10.10">
    <property type="entry name" value="YVTN repeat-like/Quinoprotein amine dehydrogenase"/>
    <property type="match status" value="1"/>
</dbReference>
<evidence type="ECO:0000256" key="8">
    <source>
        <dbReference type="PROSITE-ProRule" id="PRU00221"/>
    </source>
</evidence>
<dbReference type="InterPro" id="IPR001680">
    <property type="entry name" value="WD40_rpt"/>
</dbReference>
<dbReference type="SUPFAM" id="SSF50978">
    <property type="entry name" value="WD40 repeat-like"/>
    <property type="match status" value="1"/>
</dbReference>
<comment type="similarity">
    <text evidence="5">Belongs to the DPH7 family.</text>
</comment>
<dbReference type="InterPro" id="IPR036322">
    <property type="entry name" value="WD40_repeat_dom_sf"/>
</dbReference>
<dbReference type="PROSITE" id="PS50082">
    <property type="entry name" value="WD_REPEATS_2"/>
    <property type="match status" value="1"/>
</dbReference>